<comment type="caution">
    <text evidence="4">The sequence shown here is derived from an EMBL/GenBank/DDBJ whole genome shotgun (WGS) entry which is preliminary data.</text>
</comment>
<comment type="similarity">
    <text evidence="1">Belongs to the trimethylamine methyltransferase family.</text>
</comment>
<sequence>MCENDSLPRITPIKVRPEMRIKILSDEDVEKIHQATLNVLEEVGVKFPSEKALKIFAEAGAKVDFKSQIVKIPSDLLMNSLSKAPRSYIFASREDRNLDLYFDGTKTYFGTDGTGTATIDLETRQRRTSTKKDVEMMAIISDYLPSISFYCALVSAQDVPSKVIPLHELEAGFINTEKHIQTETTEDERVARYAVEMAKTIAGGSEALKKRPVLDCFVCTIAPLRQDKGGIESALVFAEAGIPVGFMAMPSLGITAPASMASAMVIGNAEIISAMCLIQIAYPGAPVYYSFIPGVGNPYTGGFVLGAPQKT</sequence>
<dbReference type="Pfam" id="PF06253">
    <property type="entry name" value="MTTB"/>
    <property type="match status" value="1"/>
</dbReference>
<evidence type="ECO:0000256" key="3">
    <source>
        <dbReference type="ARBA" id="ARBA00022679"/>
    </source>
</evidence>
<dbReference type="Gene3D" id="3.20.20.480">
    <property type="entry name" value="Trimethylamine methyltransferase-like"/>
    <property type="match status" value="1"/>
</dbReference>
<evidence type="ECO:0000256" key="1">
    <source>
        <dbReference type="ARBA" id="ARBA00007137"/>
    </source>
</evidence>
<name>A0A662D8L1_UNCAE</name>
<keyword evidence="3" id="KW-0808">Transferase</keyword>
<dbReference type="GO" id="GO:0008168">
    <property type="term" value="F:methyltransferase activity"/>
    <property type="evidence" value="ECO:0007669"/>
    <property type="project" value="UniProtKB-KW"/>
</dbReference>
<dbReference type="AlphaFoldDB" id="A0A662D8L1"/>
<evidence type="ECO:0000313" key="5">
    <source>
        <dbReference type="Proteomes" id="UP000280417"/>
    </source>
</evidence>
<dbReference type="InterPro" id="IPR038601">
    <property type="entry name" value="MttB-like_sf"/>
</dbReference>
<proteinExistence type="inferred from homology"/>
<dbReference type="GO" id="GO:0032259">
    <property type="term" value="P:methylation"/>
    <property type="evidence" value="ECO:0007669"/>
    <property type="project" value="UniProtKB-KW"/>
</dbReference>
<accession>A0A662D8L1</accession>
<evidence type="ECO:0008006" key="6">
    <source>
        <dbReference type="Google" id="ProtNLM"/>
    </source>
</evidence>
<reference evidence="4 5" key="1">
    <citation type="submission" date="2018-06" db="EMBL/GenBank/DDBJ databases">
        <title>Extensive metabolic versatility and redundancy in microbially diverse, dynamic hydrothermal sediments.</title>
        <authorList>
            <person name="Dombrowski N."/>
            <person name="Teske A."/>
            <person name="Baker B.J."/>
        </authorList>
    </citation>
    <scope>NUCLEOTIDE SEQUENCE [LARGE SCALE GENOMIC DNA]</scope>
    <source>
        <strain evidence="4">B3_G15</strain>
    </source>
</reference>
<evidence type="ECO:0000313" key="4">
    <source>
        <dbReference type="EMBL" id="RLE10315.1"/>
    </source>
</evidence>
<dbReference type="Proteomes" id="UP000280417">
    <property type="component" value="Unassembled WGS sequence"/>
</dbReference>
<feature type="non-terminal residue" evidence="4">
    <location>
        <position position="311"/>
    </location>
</feature>
<dbReference type="GO" id="GO:0015948">
    <property type="term" value="P:methanogenesis"/>
    <property type="evidence" value="ECO:0007669"/>
    <property type="project" value="InterPro"/>
</dbReference>
<dbReference type="InterPro" id="IPR010426">
    <property type="entry name" value="MTTB_MeTrfase"/>
</dbReference>
<protein>
    <recommendedName>
        <fullName evidence="6">Trimethylamine methyltransferase</fullName>
    </recommendedName>
</protein>
<organism evidence="4 5">
    <name type="scientific">Aerophobetes bacterium</name>
    <dbReference type="NCBI Taxonomy" id="2030807"/>
    <lineage>
        <taxon>Bacteria</taxon>
        <taxon>Candidatus Aerophobota</taxon>
    </lineage>
</organism>
<gene>
    <name evidence="4" type="ORF">DRJ04_09305</name>
</gene>
<dbReference type="EMBL" id="QMQA01000325">
    <property type="protein sequence ID" value="RLE10315.1"/>
    <property type="molecule type" value="Genomic_DNA"/>
</dbReference>
<evidence type="ECO:0000256" key="2">
    <source>
        <dbReference type="ARBA" id="ARBA00022603"/>
    </source>
</evidence>
<keyword evidence="2" id="KW-0489">Methyltransferase</keyword>